<evidence type="ECO:0000256" key="4">
    <source>
        <dbReference type="ARBA" id="ARBA00022821"/>
    </source>
</evidence>
<dbReference type="CDD" id="cd14798">
    <property type="entry name" value="RX-CC_like"/>
    <property type="match status" value="1"/>
</dbReference>
<sequence>MRFLRYLYVSEINGYVDHEKLESLETQIQFMADNVGRLCFCFWVHRYEDEDDDNNLSKPQYLLGLIVLVELEMKKIFLEFLLVFLGDVPNRVINGKRLNEVLEKIGILVGDILYVIKMLLADLSNQRRRLAKLSWHNTNIEKIEDLKAQVEEVYKLQYSPSNEFPIVGGLSFLDSLQRKLNEMLKSESSFDCMMKPSIDILEEELSSLTLDFRDVAKVQHIHDEILNDLQRRTVNLAYEAEVSIDSILVQYNSLWHFYCSLPAITKEIKHIRAKRKASQNTESGRSLKRQQKVHDIVLHFLLEKSREERFMLAVKDQFQPYDWNRSRVSFSFSEEDSMFASPSPKTRNPFHQHLRSLIMTSPVGSYRWNPFLQCVKLRFLKIALMCYYRVLQRFISNWRSYQAASPFLWLSPSSIQITLAFKFKEVGTNRGSSRKHFLHCRTTKPGVSQLSVPFTRTYTSAWCLGDITFHKLKVLKLVRLGISTWDTSEDPFPA</sequence>
<keyword evidence="7" id="KW-1185">Reference proteome</keyword>
<organism evidence="6 7">
    <name type="scientific">Datura stramonium</name>
    <name type="common">Jimsonweed</name>
    <name type="synonym">Common thornapple</name>
    <dbReference type="NCBI Taxonomy" id="4076"/>
    <lineage>
        <taxon>Eukaryota</taxon>
        <taxon>Viridiplantae</taxon>
        <taxon>Streptophyta</taxon>
        <taxon>Embryophyta</taxon>
        <taxon>Tracheophyta</taxon>
        <taxon>Spermatophyta</taxon>
        <taxon>Magnoliopsida</taxon>
        <taxon>eudicotyledons</taxon>
        <taxon>Gunneridae</taxon>
        <taxon>Pentapetalae</taxon>
        <taxon>asterids</taxon>
        <taxon>lamiids</taxon>
        <taxon>Solanales</taxon>
        <taxon>Solanaceae</taxon>
        <taxon>Solanoideae</taxon>
        <taxon>Datureae</taxon>
        <taxon>Datura</taxon>
    </lineage>
</organism>
<evidence type="ECO:0000256" key="5">
    <source>
        <dbReference type="ARBA" id="ARBA00022840"/>
    </source>
</evidence>
<keyword evidence="4" id="KW-0611">Plant defense</keyword>
<keyword evidence="5" id="KW-0067">ATP-binding</keyword>
<dbReference type="EMBL" id="JACEIK010001951">
    <property type="protein sequence ID" value="MCD7473277.1"/>
    <property type="molecule type" value="Genomic_DNA"/>
</dbReference>
<evidence type="ECO:0000313" key="7">
    <source>
        <dbReference type="Proteomes" id="UP000823775"/>
    </source>
</evidence>
<dbReference type="InterPro" id="IPR038005">
    <property type="entry name" value="RX-like_CC"/>
</dbReference>
<accession>A0ABS8TNY4</accession>
<keyword evidence="2" id="KW-0433">Leucine-rich repeat</keyword>
<dbReference type="Proteomes" id="UP000823775">
    <property type="component" value="Unassembled WGS sequence"/>
</dbReference>
<keyword evidence="3" id="KW-0677">Repeat</keyword>
<reference evidence="6 7" key="1">
    <citation type="journal article" date="2021" name="BMC Genomics">
        <title>Datura genome reveals duplications of psychoactive alkaloid biosynthetic genes and high mutation rate following tissue culture.</title>
        <authorList>
            <person name="Rajewski A."/>
            <person name="Carter-House D."/>
            <person name="Stajich J."/>
            <person name="Litt A."/>
        </authorList>
    </citation>
    <scope>NUCLEOTIDE SEQUENCE [LARGE SCALE GENOMIC DNA]</scope>
    <source>
        <strain evidence="6">AR-01</strain>
    </source>
</reference>
<gene>
    <name evidence="6" type="ORF">HAX54_015056</name>
</gene>
<comment type="similarity">
    <text evidence="1">Belongs to the disease resistance NB-LRR family.</text>
</comment>
<evidence type="ECO:0000256" key="3">
    <source>
        <dbReference type="ARBA" id="ARBA00022737"/>
    </source>
</evidence>
<evidence type="ECO:0000313" key="6">
    <source>
        <dbReference type="EMBL" id="MCD7473277.1"/>
    </source>
</evidence>
<proteinExistence type="inferred from homology"/>
<evidence type="ECO:0000256" key="2">
    <source>
        <dbReference type="ARBA" id="ARBA00022614"/>
    </source>
</evidence>
<keyword evidence="5" id="KW-0547">Nucleotide-binding</keyword>
<comment type="caution">
    <text evidence="6">The sequence shown here is derived from an EMBL/GenBank/DDBJ whole genome shotgun (WGS) entry which is preliminary data.</text>
</comment>
<protein>
    <submittedName>
        <fullName evidence="6">Uncharacterized protein</fullName>
    </submittedName>
</protein>
<name>A0ABS8TNY4_DATST</name>
<evidence type="ECO:0000256" key="1">
    <source>
        <dbReference type="ARBA" id="ARBA00008894"/>
    </source>
</evidence>